<evidence type="ECO:0000313" key="3">
    <source>
        <dbReference type="Proteomes" id="UP000886595"/>
    </source>
</evidence>
<organism evidence="2 3">
    <name type="scientific">Brassica carinata</name>
    <name type="common">Ethiopian mustard</name>
    <name type="synonym">Abyssinian cabbage</name>
    <dbReference type="NCBI Taxonomy" id="52824"/>
    <lineage>
        <taxon>Eukaryota</taxon>
        <taxon>Viridiplantae</taxon>
        <taxon>Streptophyta</taxon>
        <taxon>Embryophyta</taxon>
        <taxon>Tracheophyta</taxon>
        <taxon>Spermatophyta</taxon>
        <taxon>Magnoliopsida</taxon>
        <taxon>eudicotyledons</taxon>
        <taxon>Gunneridae</taxon>
        <taxon>Pentapetalae</taxon>
        <taxon>rosids</taxon>
        <taxon>malvids</taxon>
        <taxon>Brassicales</taxon>
        <taxon>Brassicaceae</taxon>
        <taxon>Brassiceae</taxon>
        <taxon>Brassica</taxon>
    </lineage>
</organism>
<name>A0A8X7RWF3_BRACI</name>
<feature type="compositionally biased region" description="Basic and acidic residues" evidence="1">
    <location>
        <begin position="24"/>
        <end position="39"/>
    </location>
</feature>
<dbReference type="Proteomes" id="UP000886595">
    <property type="component" value="Unassembled WGS sequence"/>
</dbReference>
<feature type="compositionally biased region" description="Basic residues" evidence="1">
    <location>
        <begin position="84"/>
        <end position="93"/>
    </location>
</feature>
<sequence length="118" mass="13121">MTNKKHKVLILRGDLAAAKVKQWQGKEDRSSATRVKEASRGSGWSGAETTASRSREKQMAVVQEVGEGATMTLNPERLASNPWKKGRGGRQKRFSPVGERPHRQRQIKAKNPNRFGVA</sequence>
<reference evidence="2 3" key="1">
    <citation type="submission" date="2020-02" db="EMBL/GenBank/DDBJ databases">
        <authorList>
            <person name="Ma Q."/>
            <person name="Huang Y."/>
            <person name="Song X."/>
            <person name="Pei D."/>
        </authorList>
    </citation>
    <scope>NUCLEOTIDE SEQUENCE [LARGE SCALE GENOMIC DNA]</scope>
    <source>
        <strain evidence="2">Sxm20200214</strain>
        <tissue evidence="2">Leaf</tissue>
    </source>
</reference>
<comment type="caution">
    <text evidence="2">The sequence shown here is derived from an EMBL/GenBank/DDBJ whole genome shotgun (WGS) entry which is preliminary data.</text>
</comment>
<dbReference type="AlphaFoldDB" id="A0A8X7RWF3"/>
<protein>
    <submittedName>
        <fullName evidence="2">Uncharacterized protein</fullName>
    </submittedName>
</protein>
<keyword evidence="3" id="KW-1185">Reference proteome</keyword>
<accession>A0A8X7RWF3</accession>
<evidence type="ECO:0000313" key="2">
    <source>
        <dbReference type="EMBL" id="KAG2295273.1"/>
    </source>
</evidence>
<evidence type="ECO:0000256" key="1">
    <source>
        <dbReference type="SAM" id="MobiDB-lite"/>
    </source>
</evidence>
<gene>
    <name evidence="2" type="ORF">Bca52824_041942</name>
</gene>
<feature type="region of interest" description="Disordered" evidence="1">
    <location>
        <begin position="19"/>
        <end position="118"/>
    </location>
</feature>
<proteinExistence type="predicted"/>
<dbReference type="EMBL" id="JAAMPC010000009">
    <property type="protein sequence ID" value="KAG2295273.1"/>
    <property type="molecule type" value="Genomic_DNA"/>
</dbReference>